<feature type="non-terminal residue" evidence="10">
    <location>
        <position position="92"/>
    </location>
</feature>
<dbReference type="CDD" id="cd11304">
    <property type="entry name" value="Cadherin_repeat"/>
    <property type="match status" value="1"/>
</dbReference>
<organism evidence="10 11">
    <name type="scientific">Cirrhinus mrigala</name>
    <name type="common">Mrigala</name>
    <dbReference type="NCBI Taxonomy" id="683832"/>
    <lineage>
        <taxon>Eukaryota</taxon>
        <taxon>Metazoa</taxon>
        <taxon>Chordata</taxon>
        <taxon>Craniata</taxon>
        <taxon>Vertebrata</taxon>
        <taxon>Euteleostomi</taxon>
        <taxon>Actinopterygii</taxon>
        <taxon>Neopterygii</taxon>
        <taxon>Teleostei</taxon>
        <taxon>Ostariophysi</taxon>
        <taxon>Cypriniformes</taxon>
        <taxon>Cyprinidae</taxon>
        <taxon>Labeoninae</taxon>
        <taxon>Labeonini</taxon>
        <taxon>Cirrhinus</taxon>
    </lineage>
</organism>
<comment type="subcellular location">
    <subcellularLocation>
        <location evidence="1">Membrane</location>
        <topology evidence="1">Single-pass membrane protein</topology>
    </subcellularLocation>
</comment>
<dbReference type="PANTHER" id="PTHR24028:SF328">
    <property type="entry name" value="CADHERIN-3"/>
    <property type="match status" value="1"/>
</dbReference>
<reference evidence="10 11" key="1">
    <citation type="submission" date="2024-05" db="EMBL/GenBank/DDBJ databases">
        <title>Genome sequencing and assembly of Indian major carp, Cirrhinus mrigala (Hamilton, 1822).</title>
        <authorList>
            <person name="Mohindra V."/>
            <person name="Chowdhury L.M."/>
            <person name="Lal K."/>
            <person name="Jena J.K."/>
        </authorList>
    </citation>
    <scope>NUCLEOTIDE SEQUENCE [LARGE SCALE GENOMIC DNA]</scope>
    <source>
        <strain evidence="10">CM1030</strain>
        <tissue evidence="10">Blood</tissue>
    </source>
</reference>
<keyword evidence="3" id="KW-0677">Repeat</keyword>
<dbReference type="PRINTS" id="PR00205">
    <property type="entry name" value="CADHERIN"/>
</dbReference>
<sequence length="92" mass="10557">VHITVMDNNDNAPVFSQPTYDITITEDTPPDTEVVQVLASDRDERHRLTFSLQSSVDPSSMRLFRIDSNNGIIYTARRLDHESRTQHILTIM</sequence>
<dbReference type="Gene3D" id="2.60.40.60">
    <property type="entry name" value="Cadherins"/>
    <property type="match status" value="1"/>
</dbReference>
<evidence type="ECO:0000256" key="6">
    <source>
        <dbReference type="ARBA" id="ARBA00023136"/>
    </source>
</evidence>
<dbReference type="GO" id="GO:0016020">
    <property type="term" value="C:membrane"/>
    <property type="evidence" value="ECO:0007669"/>
    <property type="project" value="UniProtKB-SubCell"/>
</dbReference>
<keyword evidence="7" id="KW-0325">Glycoprotein</keyword>
<dbReference type="SUPFAM" id="SSF49313">
    <property type="entry name" value="Cadherin-like"/>
    <property type="match status" value="1"/>
</dbReference>
<protein>
    <recommendedName>
        <fullName evidence="9">Cadherin domain-containing protein</fullName>
    </recommendedName>
</protein>
<dbReference type="FunFam" id="2.60.40.60:FF:000041">
    <property type="entry name" value="FAT atypical cadherin 1"/>
    <property type="match status" value="1"/>
</dbReference>
<evidence type="ECO:0000256" key="7">
    <source>
        <dbReference type="ARBA" id="ARBA00023180"/>
    </source>
</evidence>
<dbReference type="Proteomes" id="UP001529510">
    <property type="component" value="Unassembled WGS sequence"/>
</dbReference>
<keyword evidence="6" id="KW-0472">Membrane</keyword>
<dbReference type="InterPro" id="IPR050174">
    <property type="entry name" value="Protocadherin/Cadherin-CA"/>
</dbReference>
<evidence type="ECO:0000313" key="10">
    <source>
        <dbReference type="EMBL" id="KAL0174995.1"/>
    </source>
</evidence>
<evidence type="ECO:0000259" key="9">
    <source>
        <dbReference type="PROSITE" id="PS50268"/>
    </source>
</evidence>
<feature type="non-terminal residue" evidence="10">
    <location>
        <position position="1"/>
    </location>
</feature>
<evidence type="ECO:0000256" key="4">
    <source>
        <dbReference type="ARBA" id="ARBA00022837"/>
    </source>
</evidence>
<dbReference type="InterPro" id="IPR015919">
    <property type="entry name" value="Cadherin-like_sf"/>
</dbReference>
<proteinExistence type="predicted"/>
<comment type="caution">
    <text evidence="10">The sequence shown here is derived from an EMBL/GenBank/DDBJ whole genome shotgun (WGS) entry which is preliminary data.</text>
</comment>
<dbReference type="AlphaFoldDB" id="A0ABD0PMI8"/>
<evidence type="ECO:0000256" key="5">
    <source>
        <dbReference type="ARBA" id="ARBA00022989"/>
    </source>
</evidence>
<keyword evidence="11" id="KW-1185">Reference proteome</keyword>
<dbReference type="Pfam" id="PF00028">
    <property type="entry name" value="Cadherin"/>
    <property type="match status" value="1"/>
</dbReference>
<accession>A0ABD0PMI8</accession>
<dbReference type="PROSITE" id="PS00232">
    <property type="entry name" value="CADHERIN_1"/>
    <property type="match status" value="1"/>
</dbReference>
<dbReference type="InterPro" id="IPR020894">
    <property type="entry name" value="Cadherin_CS"/>
</dbReference>
<name>A0ABD0PMI8_CIRMR</name>
<evidence type="ECO:0000256" key="1">
    <source>
        <dbReference type="ARBA" id="ARBA00004167"/>
    </source>
</evidence>
<keyword evidence="5" id="KW-1133">Transmembrane helix</keyword>
<evidence type="ECO:0000256" key="8">
    <source>
        <dbReference type="PROSITE-ProRule" id="PRU00043"/>
    </source>
</evidence>
<keyword evidence="2" id="KW-0812">Transmembrane</keyword>
<dbReference type="PROSITE" id="PS50268">
    <property type="entry name" value="CADHERIN_2"/>
    <property type="match status" value="1"/>
</dbReference>
<evidence type="ECO:0000256" key="3">
    <source>
        <dbReference type="ARBA" id="ARBA00022737"/>
    </source>
</evidence>
<dbReference type="GO" id="GO:0009653">
    <property type="term" value="P:anatomical structure morphogenesis"/>
    <property type="evidence" value="ECO:0007669"/>
    <property type="project" value="UniProtKB-ARBA"/>
</dbReference>
<evidence type="ECO:0000313" key="11">
    <source>
        <dbReference type="Proteomes" id="UP001529510"/>
    </source>
</evidence>
<keyword evidence="4 8" id="KW-0106">Calcium</keyword>
<feature type="domain" description="Cadherin" evidence="9">
    <location>
        <begin position="16"/>
        <end position="92"/>
    </location>
</feature>
<dbReference type="EMBL" id="JAMKFB020000015">
    <property type="protein sequence ID" value="KAL0174995.1"/>
    <property type="molecule type" value="Genomic_DNA"/>
</dbReference>
<gene>
    <name evidence="10" type="ORF">M9458_030963</name>
</gene>
<dbReference type="InterPro" id="IPR002126">
    <property type="entry name" value="Cadherin-like_dom"/>
</dbReference>
<evidence type="ECO:0000256" key="2">
    <source>
        <dbReference type="ARBA" id="ARBA00022692"/>
    </source>
</evidence>
<dbReference type="PANTHER" id="PTHR24028">
    <property type="entry name" value="CADHERIN-87A"/>
    <property type="match status" value="1"/>
</dbReference>
<dbReference type="GO" id="GO:0005509">
    <property type="term" value="F:calcium ion binding"/>
    <property type="evidence" value="ECO:0007669"/>
    <property type="project" value="UniProtKB-UniRule"/>
</dbReference>